<dbReference type="RefSeq" id="WP_254417212.1">
    <property type="nucleotide sequence ID" value="NZ_BAAAJB010000011.1"/>
</dbReference>
<dbReference type="Pfam" id="PF01370">
    <property type="entry name" value="Epimerase"/>
    <property type="match status" value="1"/>
</dbReference>
<dbReference type="InterPro" id="IPR051783">
    <property type="entry name" value="NAD(P)-dependent_oxidoreduct"/>
</dbReference>
<dbReference type="InterPro" id="IPR036291">
    <property type="entry name" value="NAD(P)-bd_dom_sf"/>
</dbReference>
<dbReference type="Proteomes" id="UP001055940">
    <property type="component" value="Chromosome"/>
</dbReference>
<dbReference type="InterPro" id="IPR001509">
    <property type="entry name" value="Epimerase_deHydtase"/>
</dbReference>
<feature type="domain" description="NAD-dependent epimerase/dehydratase" evidence="1">
    <location>
        <begin position="15"/>
        <end position="250"/>
    </location>
</feature>
<dbReference type="SUPFAM" id="SSF51735">
    <property type="entry name" value="NAD(P)-binding Rossmann-fold domains"/>
    <property type="match status" value="1"/>
</dbReference>
<dbReference type="EMBL" id="CP099837">
    <property type="protein sequence ID" value="USY17690.1"/>
    <property type="molecule type" value="Genomic_DNA"/>
</dbReference>
<name>A0ABY5D4A7_9ACTN</name>
<sequence length="365" mass="38652">MADIHTLPLGDRERALVTGATGLLGSNIVRLLLDRGQEVVAFVRDLDRARTLLPADEPRLRLVQGDITAPASYRGVLHEVDEVFHTAAYFREYFQDPSLTGPLEAVNVRATGDLLRASAEAGVPVFVHTSSINTLALRGAGHPADETTPAPDRFLRLSESECYPSSKVRAERVVDDLVAAGNTGATRSVVVLPGWMWGPGDAGPTSAGRLFLDVARGSVRAVPRLSNYVVDARDVARACVAAARVGRHSRYVVAGSKVPLPELTGAVAARTGGRQPRPVPAGLAMAAAGLMELQAKLSGTEPTATRTAVGVLREGDRRHISSKLAERDLGVGPRPVEDTIGAMASWYREHGMLAGVEKAGRATTG</sequence>
<evidence type="ECO:0000313" key="3">
    <source>
        <dbReference type="Proteomes" id="UP001055940"/>
    </source>
</evidence>
<keyword evidence="3" id="KW-1185">Reference proteome</keyword>
<gene>
    <name evidence="2" type="ORF">NE857_20415</name>
</gene>
<protein>
    <submittedName>
        <fullName evidence="2">NAD-dependent epimerase/dehydratase family protein</fullName>
    </submittedName>
</protein>
<organism evidence="2 3">
    <name type="scientific">Nocardiopsis exhalans</name>
    <dbReference type="NCBI Taxonomy" id="163604"/>
    <lineage>
        <taxon>Bacteria</taxon>
        <taxon>Bacillati</taxon>
        <taxon>Actinomycetota</taxon>
        <taxon>Actinomycetes</taxon>
        <taxon>Streptosporangiales</taxon>
        <taxon>Nocardiopsidaceae</taxon>
        <taxon>Nocardiopsis</taxon>
    </lineage>
</organism>
<dbReference type="PANTHER" id="PTHR48079:SF6">
    <property type="entry name" value="NAD(P)-BINDING DOMAIN-CONTAINING PROTEIN-RELATED"/>
    <property type="match status" value="1"/>
</dbReference>
<evidence type="ECO:0000259" key="1">
    <source>
        <dbReference type="Pfam" id="PF01370"/>
    </source>
</evidence>
<accession>A0ABY5D4A7</accession>
<dbReference type="PANTHER" id="PTHR48079">
    <property type="entry name" value="PROTEIN YEEZ"/>
    <property type="match status" value="1"/>
</dbReference>
<proteinExistence type="predicted"/>
<reference evidence="2" key="1">
    <citation type="submission" date="2022-06" db="EMBL/GenBank/DDBJ databases">
        <authorList>
            <person name="Ping M."/>
        </authorList>
    </citation>
    <scope>NUCLEOTIDE SEQUENCE</scope>
    <source>
        <strain evidence="2">JCM11759T</strain>
    </source>
</reference>
<evidence type="ECO:0000313" key="2">
    <source>
        <dbReference type="EMBL" id="USY17690.1"/>
    </source>
</evidence>
<dbReference type="Gene3D" id="3.40.50.720">
    <property type="entry name" value="NAD(P)-binding Rossmann-like Domain"/>
    <property type="match status" value="1"/>
</dbReference>